<dbReference type="GO" id="GO:0006338">
    <property type="term" value="P:chromatin remodeling"/>
    <property type="evidence" value="ECO:0007669"/>
    <property type="project" value="TreeGrafter"/>
</dbReference>
<dbReference type="EMBL" id="ALIE01000002">
    <property type="protein sequence ID" value="EJS44854.1"/>
    <property type="molecule type" value="Genomic_DNA"/>
</dbReference>
<dbReference type="Gene3D" id="1.10.10.10">
    <property type="entry name" value="Winged helix-like DNA-binding domain superfamily/Winged helix DNA-binding domain"/>
    <property type="match status" value="1"/>
</dbReference>
<dbReference type="OrthoDB" id="5598695at2759"/>
<dbReference type="PANTHER" id="PTHR12374:SF21">
    <property type="entry name" value="SWIRM DOMAIN-CONTAINING PROTEIN FUN19-RELATED"/>
    <property type="match status" value="1"/>
</dbReference>
<dbReference type="HOGENOM" id="CLU_042442_0_0_1"/>
<sequence length="420" mass="48001">MGLYSPDSEKSRLNMDYTPKKDLQSIFKLLNRTVSVNNDNNDNKNSNNKSELNMSDYGNASPYGRSYDARINQNSQNNGNGSGNGNGNGCFSGSIDSLVDEHIIPSPPLSPKLGSEFQQDKLFHTTSPALVETRPRRVAENVLFVKPAWPNGLTRKRYRYATYGFLSQYKIFSNLAQPYSKNIINRYNNLAYNTRHKHSKYNDEMTPSSSRLPSPLASPNSTRQSRHNMRKQALYNINVGKFESDNEWIPRKRKFYSPKRRTVTTSPHRTKKFSPSASAPHTNIASIEAIHEAPQYIPNVSWKKLPDFSPPLSTLPAESNKSLKIEWKGSPMDLSTDPLKNELHPAELVLAQTLRLPCDLYLDSKRRLFLEKVYRLKKGLPFRRTDAQKACRIDVNKASRLFQAFEKVGWLRDSNFTKYL</sequence>
<dbReference type="AlphaFoldDB" id="J8QB73"/>
<dbReference type="SUPFAM" id="SSF46689">
    <property type="entry name" value="Homeodomain-like"/>
    <property type="match status" value="1"/>
</dbReference>
<dbReference type="GO" id="GO:0003682">
    <property type="term" value="F:chromatin binding"/>
    <property type="evidence" value="ECO:0007669"/>
    <property type="project" value="TreeGrafter"/>
</dbReference>
<gene>
    <name evidence="3" type="ORF">SU7_0018</name>
</gene>
<evidence type="ECO:0000313" key="4">
    <source>
        <dbReference type="Proteomes" id="UP000006968"/>
    </source>
</evidence>
<evidence type="ECO:0000313" key="3">
    <source>
        <dbReference type="EMBL" id="EJS44854.1"/>
    </source>
</evidence>
<dbReference type="GO" id="GO:0006357">
    <property type="term" value="P:regulation of transcription by RNA polymerase II"/>
    <property type="evidence" value="ECO:0007669"/>
    <property type="project" value="TreeGrafter"/>
</dbReference>
<accession>J8QB73</accession>
<dbReference type="Proteomes" id="UP000006968">
    <property type="component" value="Chromosome I"/>
</dbReference>
<feature type="compositionally biased region" description="Low complexity" evidence="1">
    <location>
        <begin position="207"/>
        <end position="221"/>
    </location>
</feature>
<dbReference type="PANTHER" id="PTHR12374">
    <property type="entry name" value="TRANSCRIPTIONAL ADAPTOR 2 ADA2 -RELATED"/>
    <property type="match status" value="1"/>
</dbReference>
<protein>
    <submittedName>
        <fullName evidence="3">Fun19p</fullName>
    </submittedName>
</protein>
<feature type="domain" description="SWIRM" evidence="2">
    <location>
        <begin position="323"/>
        <end position="420"/>
    </location>
</feature>
<feature type="region of interest" description="Disordered" evidence="1">
    <location>
        <begin position="260"/>
        <end position="280"/>
    </location>
</feature>
<feature type="compositionally biased region" description="Basic residues" evidence="1">
    <location>
        <begin position="260"/>
        <end position="272"/>
    </location>
</feature>
<dbReference type="InterPro" id="IPR007526">
    <property type="entry name" value="SWIRM"/>
</dbReference>
<reference evidence="3 4" key="1">
    <citation type="journal article" date="2013" name="BMC Genomics">
        <title>High quality de novo sequencing and assembly of the Saccharomyces arboricolus genome.</title>
        <authorList>
            <person name="Liti G."/>
            <person name="Nguyen Ba A.N."/>
            <person name="Blythe M."/>
            <person name="Mueller C.A."/>
            <person name="Bergstroem A."/>
            <person name="Cubillos F.A."/>
            <person name="Dafhnis-Calas F."/>
            <person name="Khoshraftar S."/>
            <person name="Malla S."/>
            <person name="Mehta N."/>
            <person name="Siow C.C."/>
            <person name="Warringer J."/>
            <person name="Moses A.M."/>
            <person name="Louis E.J."/>
            <person name="Nieduszynski C.A."/>
        </authorList>
    </citation>
    <scope>NUCLEOTIDE SEQUENCE [LARGE SCALE GENOMIC DNA]</scope>
    <source>
        <strain evidence="4">H-6 / AS 2.3317 / CBS 10644</strain>
    </source>
</reference>
<proteinExistence type="predicted"/>
<dbReference type="InterPro" id="IPR009057">
    <property type="entry name" value="Homeodomain-like_sf"/>
</dbReference>
<dbReference type="GO" id="GO:0003713">
    <property type="term" value="F:transcription coactivator activity"/>
    <property type="evidence" value="ECO:0007669"/>
    <property type="project" value="TreeGrafter"/>
</dbReference>
<evidence type="ECO:0000259" key="2">
    <source>
        <dbReference type="PROSITE" id="PS50934"/>
    </source>
</evidence>
<dbReference type="Pfam" id="PF04433">
    <property type="entry name" value="SWIRM"/>
    <property type="match status" value="1"/>
</dbReference>
<dbReference type="GO" id="GO:0070210">
    <property type="term" value="C:Rpd3L-Expanded complex"/>
    <property type="evidence" value="ECO:0007669"/>
    <property type="project" value="TreeGrafter"/>
</dbReference>
<dbReference type="InterPro" id="IPR036388">
    <property type="entry name" value="WH-like_DNA-bd_sf"/>
</dbReference>
<feature type="region of interest" description="Disordered" evidence="1">
    <location>
        <begin position="35"/>
        <end position="88"/>
    </location>
</feature>
<feature type="compositionally biased region" description="Low complexity" evidence="1">
    <location>
        <begin position="37"/>
        <end position="50"/>
    </location>
</feature>
<comment type="caution">
    <text evidence="3">The sequence shown here is derived from an EMBL/GenBank/DDBJ whole genome shotgun (WGS) entry which is preliminary data.</text>
</comment>
<organism evidence="3 4">
    <name type="scientific">Saccharomyces arboricola (strain H-6 / AS 2.3317 / CBS 10644)</name>
    <name type="common">Yeast</name>
    <dbReference type="NCBI Taxonomy" id="1160507"/>
    <lineage>
        <taxon>Eukaryota</taxon>
        <taxon>Fungi</taxon>
        <taxon>Dikarya</taxon>
        <taxon>Ascomycota</taxon>
        <taxon>Saccharomycotina</taxon>
        <taxon>Saccharomycetes</taxon>
        <taxon>Saccharomycetales</taxon>
        <taxon>Saccharomycetaceae</taxon>
        <taxon>Saccharomyces</taxon>
    </lineage>
</organism>
<keyword evidence="4" id="KW-1185">Reference proteome</keyword>
<dbReference type="FunFam" id="1.10.10.10:FF:000087">
    <property type="entry name" value="Transcriptional adapter 2"/>
    <property type="match status" value="1"/>
</dbReference>
<evidence type="ECO:0000256" key="1">
    <source>
        <dbReference type="SAM" id="MobiDB-lite"/>
    </source>
</evidence>
<name>J8QB73_SACAR</name>
<feature type="region of interest" description="Disordered" evidence="1">
    <location>
        <begin position="198"/>
        <end position="227"/>
    </location>
</feature>
<dbReference type="PROSITE" id="PS50934">
    <property type="entry name" value="SWIRM"/>
    <property type="match status" value="1"/>
</dbReference>